<evidence type="ECO:0000313" key="1">
    <source>
        <dbReference type="EMBL" id="OIJ17655.1"/>
    </source>
</evidence>
<reference evidence="1 2" key="1">
    <citation type="submission" date="2016-10" db="EMBL/GenBank/DDBJ databases">
        <title>Draft genome sequences of four alkaliphilic bacteria belonging to the Anaerobacillus genus.</title>
        <authorList>
            <person name="Bassil N.M."/>
            <person name="Lloyd J.R."/>
        </authorList>
    </citation>
    <scope>NUCLEOTIDE SEQUENCE [LARGE SCALE GENOMIC DNA]</scope>
    <source>
        <strain evidence="1 2">DSM 18345</strain>
    </source>
</reference>
<sequence length="69" mass="7682">MSPDVTTELYDPKAFIAHAALLRQTFVHCGRFPTAASRRSLGRVSVPVWPITLSGRLRIVALVSRYLTN</sequence>
<name>A0A1S2M1X6_9BACI</name>
<dbReference type="EMBL" id="MLQR01000001">
    <property type="protein sequence ID" value="OIJ17655.1"/>
    <property type="molecule type" value="Genomic_DNA"/>
</dbReference>
<dbReference type="AlphaFoldDB" id="A0A1S2M1X6"/>
<evidence type="ECO:0000313" key="2">
    <source>
        <dbReference type="Proteomes" id="UP000179524"/>
    </source>
</evidence>
<dbReference type="PANTHER" id="PTHR38146:SF8">
    <property type="entry name" value="TIFY DOMAIN-CONTAINING PROTEIN"/>
    <property type="match status" value="1"/>
</dbReference>
<protein>
    <submittedName>
        <fullName evidence="1">Uncharacterized protein</fullName>
    </submittedName>
</protein>
<dbReference type="PANTHER" id="PTHR38146">
    <property type="entry name" value="30S RIBOSOMAL PROTEIN S12, CHLOROPLASTIC"/>
    <property type="match status" value="1"/>
</dbReference>
<keyword evidence="2" id="KW-1185">Reference proteome</keyword>
<comment type="caution">
    <text evidence="1">The sequence shown here is derived from an EMBL/GenBank/DDBJ whole genome shotgun (WGS) entry which is preliminary data.</text>
</comment>
<dbReference type="Proteomes" id="UP000179524">
    <property type="component" value="Unassembled WGS sequence"/>
</dbReference>
<proteinExistence type="predicted"/>
<organism evidence="1 2">
    <name type="scientific">Anaerobacillus alkalilacustris</name>
    <dbReference type="NCBI Taxonomy" id="393763"/>
    <lineage>
        <taxon>Bacteria</taxon>
        <taxon>Bacillati</taxon>
        <taxon>Bacillota</taxon>
        <taxon>Bacilli</taxon>
        <taxon>Bacillales</taxon>
        <taxon>Bacillaceae</taxon>
        <taxon>Anaerobacillus</taxon>
    </lineage>
</organism>
<accession>A0A1S2M1X6</accession>
<gene>
    <name evidence="1" type="ORF">BKP37_01205</name>
</gene>